<gene>
    <name evidence="3" type="ORF">B0T46_23315</name>
</gene>
<feature type="domain" description="NAD-specific glutamate dehydrogenase C-terminal" evidence="2">
    <location>
        <begin position="256"/>
        <end position="590"/>
    </location>
</feature>
<dbReference type="InterPro" id="IPR036291">
    <property type="entry name" value="NAD(P)-bd_dom_sf"/>
</dbReference>
<keyword evidence="4" id="KW-1185">Reference proteome</keyword>
<comment type="caution">
    <text evidence="3">The sequence shown here is derived from an EMBL/GenBank/DDBJ whole genome shotgun (WGS) entry which is preliminary data.</text>
</comment>
<evidence type="ECO:0000313" key="3">
    <source>
        <dbReference type="EMBL" id="ONM46323.1"/>
    </source>
</evidence>
<dbReference type="GO" id="GO:0004352">
    <property type="term" value="F:glutamate dehydrogenase (NAD+) activity"/>
    <property type="evidence" value="ECO:0007669"/>
    <property type="project" value="InterPro"/>
</dbReference>
<reference evidence="3 4" key="1">
    <citation type="journal article" date="2016" name="Antonie Van Leeuwenhoek">
        <title>Nocardia donostiensis sp. nov., isolated from human respiratory specimens.</title>
        <authorList>
            <person name="Ercibengoa M."/>
            <person name="Bell M."/>
            <person name="Marimon J.M."/>
            <person name="Humrighouse B."/>
            <person name="Klenk H.P."/>
            <person name="Potter G."/>
            <person name="Perez-Trallero E."/>
        </authorList>
    </citation>
    <scope>NUCLEOTIDE SEQUENCE [LARGE SCALE GENOMIC DNA]</scope>
    <source>
        <strain evidence="3 4">X1655</strain>
    </source>
</reference>
<dbReference type="GO" id="GO:0004069">
    <property type="term" value="F:L-aspartate:2-oxoglutarate aminotransferase activity"/>
    <property type="evidence" value="ECO:0007669"/>
    <property type="project" value="InterPro"/>
</dbReference>
<dbReference type="Pfam" id="PF21074">
    <property type="entry name" value="GDH_C"/>
    <property type="match status" value="1"/>
</dbReference>
<dbReference type="InterPro" id="IPR007780">
    <property type="entry name" value="NAD_Glu_DH_bac"/>
</dbReference>
<accession>A0A1W0B7Z3</accession>
<name>A0A1W0B7Z3_9NOCA</name>
<proteinExistence type="predicted"/>
<dbReference type="RefSeq" id="WP_139347987.1">
    <property type="nucleotide sequence ID" value="NZ_MUKP01000029.1"/>
</dbReference>
<organism evidence="3 4">
    <name type="scientific">Nocardia donostiensis</name>
    <dbReference type="NCBI Taxonomy" id="1538463"/>
    <lineage>
        <taxon>Bacteria</taxon>
        <taxon>Bacillati</taxon>
        <taxon>Actinomycetota</taxon>
        <taxon>Actinomycetes</taxon>
        <taxon>Mycobacteriales</taxon>
        <taxon>Nocardiaceae</taxon>
        <taxon>Nocardia</taxon>
    </lineage>
</organism>
<dbReference type="SUPFAM" id="SSF51735">
    <property type="entry name" value="NAD(P)-binding Rossmann-fold domains"/>
    <property type="match status" value="1"/>
</dbReference>
<dbReference type="EMBL" id="MUMY01000026">
    <property type="protein sequence ID" value="ONM46323.1"/>
    <property type="molecule type" value="Genomic_DNA"/>
</dbReference>
<sequence length="604" mass="65875">DPDPDAARSFRERQRLFGLPRSSWADYDAGVISAGGGVYDRTVKSVPISPQVRSALGLGDDVVSLAPPELVRAILLAPVDLVWNGGIGTYIKASTETNAEVGDKSNDAVRVDGNQLRAKVIGEGGNLGVTPRGRIEFCLVGGKVNTDALDNSAGVDCSDHEVNIKVLLDAAVSSGELDLADRNPLLAQMTDEVAELVLRDNISQNFLIGISRASAPRMLNVHRRLIEDLEQRRGIDRELEALPSDQELKRRLEEGSALTSPEMANLLAHVKLGLKADLLDTDLPDSAYFGARLPDYFPTPIRDRFAGVIKKHRLRREIVTTMIVNEVVDYGGITYAHRLNEEIGATATDAVRAFTAATEIFGLHDIWARIRAADAPMAVRDQLELETKRTLDRASRWLLSNRPQPVAVGAEVNRYSAGVRALGPKVPGWLRGHHVTSLTDRSADVIARGAPIELATEVFGLLNLFSLLDVVDIADITDRPGEEVGALYYALNDHLKIDWLLEAVSHLERGDRWHALARLALRDDMYGSLRSLTLDVLSGGDPEETADEKIAYWESKNQSRLGRARAALSELFESGAHDLATLSVAARQVRSMVSGVGAQSEVPR</sequence>
<dbReference type="OrthoDB" id="9758052at2"/>
<feature type="domain" description="NAD-glutamate dehydrogenase catalytic" evidence="1">
    <location>
        <begin position="1"/>
        <end position="209"/>
    </location>
</feature>
<dbReference type="InterPro" id="IPR028971">
    <property type="entry name" value="NAD-GDH_cat"/>
</dbReference>
<dbReference type="InterPro" id="IPR048381">
    <property type="entry name" value="GDH_C"/>
</dbReference>
<evidence type="ECO:0000313" key="4">
    <source>
        <dbReference type="Proteomes" id="UP000188836"/>
    </source>
</evidence>
<dbReference type="Proteomes" id="UP000188836">
    <property type="component" value="Unassembled WGS sequence"/>
</dbReference>
<dbReference type="GO" id="GO:0006538">
    <property type="term" value="P:L-glutamate catabolic process"/>
    <property type="evidence" value="ECO:0007669"/>
    <property type="project" value="InterPro"/>
</dbReference>
<feature type="non-terminal residue" evidence="3">
    <location>
        <position position="1"/>
    </location>
</feature>
<evidence type="ECO:0000259" key="2">
    <source>
        <dbReference type="Pfam" id="PF21074"/>
    </source>
</evidence>
<dbReference type="AlphaFoldDB" id="A0A1W0B7Z3"/>
<protein>
    <submittedName>
        <fullName evidence="3">NAD-glutamate dehydrogenase</fullName>
    </submittedName>
</protein>
<evidence type="ECO:0000259" key="1">
    <source>
        <dbReference type="Pfam" id="PF05088"/>
    </source>
</evidence>
<dbReference type="PANTHER" id="PTHR43403">
    <property type="entry name" value="NAD-SPECIFIC GLUTAMATE DEHYDROGENASE"/>
    <property type="match status" value="1"/>
</dbReference>
<dbReference type="Pfam" id="PF05088">
    <property type="entry name" value="Bac_GDH_CD"/>
    <property type="match status" value="1"/>
</dbReference>
<dbReference type="PANTHER" id="PTHR43403:SF1">
    <property type="entry name" value="NAD-SPECIFIC GLUTAMATE DEHYDROGENASE"/>
    <property type="match status" value="1"/>
</dbReference>